<dbReference type="InterPro" id="IPR033756">
    <property type="entry name" value="YlxH/NBP35"/>
</dbReference>
<protein>
    <recommendedName>
        <fullName evidence="6">Iron-sulfur cluster carrier protein</fullName>
    </recommendedName>
</protein>
<dbReference type="Pfam" id="PF02579">
    <property type="entry name" value="Nitro_FeMo-Co"/>
    <property type="match status" value="1"/>
</dbReference>
<dbReference type="GO" id="GO:0046872">
    <property type="term" value="F:metal ion binding"/>
    <property type="evidence" value="ECO:0007669"/>
    <property type="project" value="UniProtKB-KW"/>
</dbReference>
<keyword evidence="5 6" id="KW-0411">Iron-sulfur</keyword>
<dbReference type="Gene3D" id="3.40.50.300">
    <property type="entry name" value="P-loop containing nucleotide triphosphate hydrolases"/>
    <property type="match status" value="1"/>
</dbReference>
<evidence type="ECO:0000256" key="3">
    <source>
        <dbReference type="ARBA" id="ARBA00022840"/>
    </source>
</evidence>
<dbReference type="GO" id="GO:0140663">
    <property type="term" value="F:ATP-dependent FeS chaperone activity"/>
    <property type="evidence" value="ECO:0007669"/>
    <property type="project" value="InterPro"/>
</dbReference>
<dbReference type="Pfam" id="PF10609">
    <property type="entry name" value="ParA"/>
    <property type="match status" value="1"/>
</dbReference>
<dbReference type="CDD" id="cd02037">
    <property type="entry name" value="Mrp_NBP35"/>
    <property type="match status" value="1"/>
</dbReference>
<evidence type="ECO:0000256" key="6">
    <source>
        <dbReference type="HAMAP-Rule" id="MF_02040"/>
    </source>
</evidence>
<dbReference type="GO" id="GO:0016226">
    <property type="term" value="P:iron-sulfur cluster assembly"/>
    <property type="evidence" value="ECO:0007669"/>
    <property type="project" value="InterPro"/>
</dbReference>
<comment type="caution">
    <text evidence="8">The sequence shown here is derived from an EMBL/GenBank/DDBJ whole genome shotgun (WGS) entry which is preliminary data.</text>
</comment>
<dbReference type="InterPro" id="IPR033913">
    <property type="entry name" value="MTH1175_dom"/>
</dbReference>
<name>A0A1F7F2G1_UNCRA</name>
<sequence length="404" mass="43147">MECSKTQGCHDDVSEDDRLLQDRMSHIRHKIVVLSGKGGVGKSTVAVNIAVGLMMSGKKVGLLDVDIHGPSVPTMLGLEKERAQGADGELIPVIWENMKVMSLGFLLENQDHAVIWRGPMKMGVIKQFLKDVAWGDLDFLVVDSPPGTGDEPLSVCQLLGTVDGAVIVTTPQKVAAIDVRKSITFCRQLNVPVMGVVENMSGFACPKCGEVTQILPAGGGKHIAKDMDVPFLGAIPMDPKIAAACDSGMVFIQHLASVPTAKIMRDIIQPIIALDQQNHSIENIETSKKDMNMKIAIPLADGKLAMHFGHCEQFALVDADPVSKKILNCTNIKAPPHEPGLLPAWLAQQGATVIIAGGMGQRAQGLFTEQKIQVVVGAPAEPPETLVANYLNGSLQTGTNACDH</sequence>
<dbReference type="InterPro" id="IPR019591">
    <property type="entry name" value="Mrp/NBP35_ATP-bd"/>
</dbReference>
<evidence type="ECO:0000256" key="4">
    <source>
        <dbReference type="ARBA" id="ARBA00023004"/>
    </source>
</evidence>
<dbReference type="EMBL" id="MFYX01000139">
    <property type="protein sequence ID" value="OGK00854.1"/>
    <property type="molecule type" value="Genomic_DNA"/>
</dbReference>
<dbReference type="SUPFAM" id="SSF52540">
    <property type="entry name" value="P-loop containing nucleoside triphosphate hydrolases"/>
    <property type="match status" value="1"/>
</dbReference>
<keyword evidence="1 6" id="KW-0479">Metal-binding</keyword>
<dbReference type="InterPro" id="IPR003593">
    <property type="entry name" value="AAA+_ATPase"/>
</dbReference>
<dbReference type="InterPro" id="IPR000808">
    <property type="entry name" value="Mrp-like_CS"/>
</dbReference>
<dbReference type="NCBIfam" id="NF041136">
    <property type="entry name" value="MrpORP"/>
    <property type="match status" value="1"/>
</dbReference>
<dbReference type="PANTHER" id="PTHR23264">
    <property type="entry name" value="NUCLEOTIDE-BINDING PROTEIN NBP35 YEAST -RELATED"/>
    <property type="match status" value="1"/>
</dbReference>
<dbReference type="AlphaFoldDB" id="A0A1F7F2G1"/>
<dbReference type="PANTHER" id="PTHR23264:SF19">
    <property type="entry name" value="CYTOSOLIC FE-S CLUSTER ASSEMBLY FACTOR NUBP2"/>
    <property type="match status" value="1"/>
</dbReference>
<accession>A0A1F7F2G1</accession>
<keyword evidence="3 6" id="KW-0067">ATP-binding</keyword>
<dbReference type="InterPro" id="IPR003731">
    <property type="entry name" value="Di-Nase_FeMo-co_biosynth"/>
</dbReference>
<dbReference type="CDD" id="cd00851">
    <property type="entry name" value="MTH1175"/>
    <property type="match status" value="1"/>
</dbReference>
<comment type="similarity">
    <text evidence="6">Belongs to the Mrp/NBP35 ATP-binding proteins family.</text>
</comment>
<dbReference type="GO" id="GO:0005829">
    <property type="term" value="C:cytosol"/>
    <property type="evidence" value="ECO:0007669"/>
    <property type="project" value="TreeGrafter"/>
</dbReference>
<keyword evidence="6" id="KW-0378">Hydrolase</keyword>
<dbReference type="InterPro" id="IPR027417">
    <property type="entry name" value="P-loop_NTPase"/>
</dbReference>
<dbReference type="InterPro" id="IPR036105">
    <property type="entry name" value="DiNase_FeMo-co_biosyn_sf"/>
</dbReference>
<dbReference type="Proteomes" id="UP000179243">
    <property type="component" value="Unassembled WGS sequence"/>
</dbReference>
<dbReference type="SUPFAM" id="SSF53146">
    <property type="entry name" value="Nitrogenase accessory factor-like"/>
    <property type="match status" value="1"/>
</dbReference>
<evidence type="ECO:0000259" key="7">
    <source>
        <dbReference type="SMART" id="SM00382"/>
    </source>
</evidence>
<evidence type="ECO:0000256" key="2">
    <source>
        <dbReference type="ARBA" id="ARBA00022741"/>
    </source>
</evidence>
<comment type="subunit">
    <text evidence="6">Homodimer.</text>
</comment>
<evidence type="ECO:0000256" key="1">
    <source>
        <dbReference type="ARBA" id="ARBA00022723"/>
    </source>
</evidence>
<dbReference type="GO" id="GO:0005524">
    <property type="term" value="F:ATP binding"/>
    <property type="evidence" value="ECO:0007669"/>
    <property type="project" value="UniProtKB-UniRule"/>
</dbReference>
<feature type="binding site" evidence="6">
    <location>
        <begin position="36"/>
        <end position="43"/>
    </location>
    <ligand>
        <name>ATP</name>
        <dbReference type="ChEBI" id="CHEBI:30616"/>
    </ligand>
</feature>
<comment type="function">
    <text evidence="6">Binds and transfers iron-sulfur (Fe-S) clusters to target apoproteins. Can hydrolyze ATP.</text>
</comment>
<dbReference type="FunFam" id="3.40.50.300:FF:001119">
    <property type="entry name" value="Iron-sulfur cluster carrier protein"/>
    <property type="match status" value="1"/>
</dbReference>
<dbReference type="Gene3D" id="3.30.420.130">
    <property type="entry name" value="Dinitrogenase iron-molybdenum cofactor biosynthesis domain"/>
    <property type="match status" value="1"/>
</dbReference>
<organism evidence="8 9">
    <name type="scientific">Candidatus Raymondbacteria bacterium RIFOXYD12_FULL_49_13</name>
    <dbReference type="NCBI Taxonomy" id="1817890"/>
    <lineage>
        <taxon>Bacteria</taxon>
        <taxon>Raymondiibacteriota</taxon>
    </lineage>
</organism>
<evidence type="ECO:0000256" key="5">
    <source>
        <dbReference type="ARBA" id="ARBA00023014"/>
    </source>
</evidence>
<dbReference type="GO" id="GO:0016887">
    <property type="term" value="F:ATP hydrolysis activity"/>
    <property type="evidence" value="ECO:0007669"/>
    <property type="project" value="UniProtKB-UniRule"/>
</dbReference>
<dbReference type="PROSITE" id="PS01215">
    <property type="entry name" value="MRP"/>
    <property type="match status" value="1"/>
</dbReference>
<keyword evidence="2 6" id="KW-0547">Nucleotide-binding</keyword>
<feature type="domain" description="AAA+ ATPase" evidence="7">
    <location>
        <begin position="28"/>
        <end position="195"/>
    </location>
</feature>
<proteinExistence type="inferred from homology"/>
<evidence type="ECO:0000313" key="9">
    <source>
        <dbReference type="Proteomes" id="UP000179243"/>
    </source>
</evidence>
<reference evidence="8 9" key="1">
    <citation type="journal article" date="2016" name="Nat. Commun.">
        <title>Thousands of microbial genomes shed light on interconnected biogeochemical processes in an aquifer system.</title>
        <authorList>
            <person name="Anantharaman K."/>
            <person name="Brown C.T."/>
            <person name="Hug L.A."/>
            <person name="Sharon I."/>
            <person name="Castelle C.J."/>
            <person name="Probst A.J."/>
            <person name="Thomas B.C."/>
            <person name="Singh A."/>
            <person name="Wilkins M.J."/>
            <person name="Karaoz U."/>
            <person name="Brodie E.L."/>
            <person name="Williams K.H."/>
            <person name="Hubbard S.S."/>
            <person name="Banfield J.F."/>
        </authorList>
    </citation>
    <scope>NUCLEOTIDE SEQUENCE [LARGE SCALE GENOMIC DNA]</scope>
</reference>
<gene>
    <name evidence="8" type="ORF">A2519_07960</name>
</gene>
<dbReference type="HAMAP" id="MF_02040">
    <property type="entry name" value="Mrp_NBP35"/>
    <property type="match status" value="1"/>
</dbReference>
<evidence type="ECO:0000313" key="8">
    <source>
        <dbReference type="EMBL" id="OGK00854.1"/>
    </source>
</evidence>
<keyword evidence="4 6" id="KW-0408">Iron</keyword>
<dbReference type="SMART" id="SM00382">
    <property type="entry name" value="AAA"/>
    <property type="match status" value="1"/>
</dbReference>
<dbReference type="GO" id="GO:0051536">
    <property type="term" value="F:iron-sulfur cluster binding"/>
    <property type="evidence" value="ECO:0007669"/>
    <property type="project" value="UniProtKB-UniRule"/>
</dbReference>